<dbReference type="Proteomes" id="UP001469553">
    <property type="component" value="Unassembled WGS sequence"/>
</dbReference>
<evidence type="ECO:0000313" key="2">
    <source>
        <dbReference type="EMBL" id="MEQ2299368.1"/>
    </source>
</evidence>
<keyword evidence="3" id="KW-1185">Reference proteome</keyword>
<feature type="compositionally biased region" description="Basic and acidic residues" evidence="1">
    <location>
        <begin position="1"/>
        <end position="20"/>
    </location>
</feature>
<proteinExistence type="predicted"/>
<name>A0ABV0YZK9_9TELE</name>
<feature type="region of interest" description="Disordered" evidence="1">
    <location>
        <begin position="1"/>
        <end position="23"/>
    </location>
</feature>
<evidence type="ECO:0000256" key="1">
    <source>
        <dbReference type="SAM" id="MobiDB-lite"/>
    </source>
</evidence>
<dbReference type="EMBL" id="JAHRIP010048003">
    <property type="protein sequence ID" value="MEQ2299368.1"/>
    <property type="molecule type" value="Genomic_DNA"/>
</dbReference>
<reference evidence="2 3" key="1">
    <citation type="submission" date="2021-06" db="EMBL/GenBank/DDBJ databases">
        <authorList>
            <person name="Palmer J.M."/>
        </authorList>
    </citation>
    <scope>NUCLEOTIDE SEQUENCE [LARGE SCALE GENOMIC DNA]</scope>
    <source>
        <strain evidence="2 3">AS_MEX2019</strain>
        <tissue evidence="2">Muscle</tissue>
    </source>
</reference>
<organism evidence="2 3">
    <name type="scientific">Ameca splendens</name>
    <dbReference type="NCBI Taxonomy" id="208324"/>
    <lineage>
        <taxon>Eukaryota</taxon>
        <taxon>Metazoa</taxon>
        <taxon>Chordata</taxon>
        <taxon>Craniata</taxon>
        <taxon>Vertebrata</taxon>
        <taxon>Euteleostomi</taxon>
        <taxon>Actinopterygii</taxon>
        <taxon>Neopterygii</taxon>
        <taxon>Teleostei</taxon>
        <taxon>Neoteleostei</taxon>
        <taxon>Acanthomorphata</taxon>
        <taxon>Ovalentaria</taxon>
        <taxon>Atherinomorphae</taxon>
        <taxon>Cyprinodontiformes</taxon>
        <taxon>Goodeidae</taxon>
        <taxon>Ameca</taxon>
    </lineage>
</organism>
<evidence type="ECO:0000313" key="3">
    <source>
        <dbReference type="Proteomes" id="UP001469553"/>
    </source>
</evidence>
<sequence>MIDVQREECEAGGGKQRDTHQSFTTSRLIQDQFTAGLSVVDADGCGQEGSPVVICPTADLKKPLNEDMYDSLMKRMFMDFHDVFHFMNNNSLHNHLQKF</sequence>
<accession>A0ABV0YZK9</accession>
<protein>
    <submittedName>
        <fullName evidence="2">Uncharacterized protein</fullName>
    </submittedName>
</protein>
<gene>
    <name evidence="2" type="ORF">AMECASPLE_014412</name>
</gene>
<comment type="caution">
    <text evidence="2">The sequence shown here is derived from an EMBL/GenBank/DDBJ whole genome shotgun (WGS) entry which is preliminary data.</text>
</comment>